<keyword evidence="8 9" id="KW-0472">Membrane</keyword>
<dbReference type="Pfam" id="PF02355">
    <property type="entry name" value="SecD_SecF_C"/>
    <property type="match status" value="2"/>
</dbReference>
<feature type="domain" description="SecDF P1 head subdomain" evidence="13">
    <location>
        <begin position="131"/>
        <end position="233"/>
    </location>
</feature>
<dbReference type="PRINTS" id="PR01755">
    <property type="entry name" value="SECFTRNLCASE"/>
</dbReference>
<protein>
    <recommendedName>
        <fullName evidence="9 10">Multifunctional fusion protein</fullName>
    </recommendedName>
    <domain>
        <recommendedName>
            <fullName evidence="9">Protein translocase subunit SecD</fullName>
        </recommendedName>
    </domain>
    <domain>
        <recommendedName>
            <fullName evidence="10">Protein-export membrane protein SecF</fullName>
        </recommendedName>
    </domain>
</protein>
<dbReference type="HAMAP" id="MF_01464_B">
    <property type="entry name" value="SecF_B"/>
    <property type="match status" value="1"/>
</dbReference>
<feature type="domain" description="Protein export membrane protein SecD/SecF C-terminal" evidence="11">
    <location>
        <begin position="237"/>
        <end position="401"/>
    </location>
</feature>
<dbReference type="NCBIfam" id="TIGR00916">
    <property type="entry name" value="2A0604s01"/>
    <property type="match status" value="2"/>
</dbReference>
<evidence type="ECO:0000313" key="15">
    <source>
        <dbReference type="Proteomes" id="UP000823896"/>
    </source>
</evidence>
<feature type="transmembrane region" description="Helical" evidence="9">
    <location>
        <begin position="679"/>
        <end position="701"/>
    </location>
</feature>
<dbReference type="InterPro" id="IPR005665">
    <property type="entry name" value="SecF_bac"/>
</dbReference>
<evidence type="ECO:0000256" key="8">
    <source>
        <dbReference type="ARBA" id="ARBA00023136"/>
    </source>
</evidence>
<feature type="transmembrane region" description="Helical" evidence="9">
    <location>
        <begin position="568"/>
        <end position="589"/>
    </location>
</feature>
<evidence type="ECO:0000256" key="1">
    <source>
        <dbReference type="ARBA" id="ARBA00004651"/>
    </source>
</evidence>
<gene>
    <name evidence="9 14" type="primary">secD</name>
    <name evidence="10" type="synonym">secF</name>
    <name evidence="14" type="ORF">H9702_09600</name>
</gene>
<feature type="transmembrane region" description="Helical" evidence="9">
    <location>
        <begin position="707"/>
        <end position="727"/>
    </location>
</feature>
<comment type="subcellular location">
    <subcellularLocation>
        <location evidence="1 9">Cell membrane</location>
        <topology evidence="1 9">Multi-pass membrane protein</topology>
    </subcellularLocation>
</comment>
<proteinExistence type="inferred from homology"/>
<dbReference type="Pfam" id="PF07549">
    <property type="entry name" value="Sec_GG"/>
    <property type="match status" value="1"/>
</dbReference>
<comment type="subunit">
    <text evidence="9">Forms a complex with SecF. Part of the essential Sec protein translocation apparatus which comprises SecA, SecYEG and auxiliary proteins SecDF. Other proteins may also be involved.</text>
</comment>
<feature type="transmembrane region" description="Helical" evidence="9">
    <location>
        <begin position="451"/>
        <end position="472"/>
    </location>
</feature>
<evidence type="ECO:0000256" key="2">
    <source>
        <dbReference type="ARBA" id="ARBA00022448"/>
    </source>
</evidence>
<feature type="transmembrane region" description="Helical" evidence="9">
    <location>
        <begin position="278"/>
        <end position="296"/>
    </location>
</feature>
<dbReference type="GO" id="GO:0043952">
    <property type="term" value="P:protein transport by the Sec complex"/>
    <property type="evidence" value="ECO:0007669"/>
    <property type="project" value="UniProtKB-UniRule"/>
</dbReference>
<dbReference type="InterPro" id="IPR054384">
    <property type="entry name" value="SecDF_P1_head"/>
</dbReference>
<dbReference type="InterPro" id="IPR022646">
    <property type="entry name" value="SecD/SecF_CS"/>
</dbReference>
<dbReference type="InterPro" id="IPR048631">
    <property type="entry name" value="SecD_1st"/>
</dbReference>
<evidence type="ECO:0000256" key="5">
    <source>
        <dbReference type="ARBA" id="ARBA00022927"/>
    </source>
</evidence>
<dbReference type="InterPro" id="IPR022813">
    <property type="entry name" value="SecD/SecF_arch_bac"/>
</dbReference>
<evidence type="ECO:0000256" key="6">
    <source>
        <dbReference type="ARBA" id="ARBA00022989"/>
    </source>
</evidence>
<reference evidence="14" key="1">
    <citation type="journal article" date="2021" name="PeerJ">
        <title>Extensive microbial diversity within the chicken gut microbiome revealed by metagenomics and culture.</title>
        <authorList>
            <person name="Gilroy R."/>
            <person name="Ravi A."/>
            <person name="Getino M."/>
            <person name="Pursley I."/>
            <person name="Horton D.L."/>
            <person name="Alikhan N.F."/>
            <person name="Baker D."/>
            <person name="Gharbi K."/>
            <person name="Hall N."/>
            <person name="Watson M."/>
            <person name="Adriaenssens E.M."/>
            <person name="Foster-Nyarko E."/>
            <person name="Jarju S."/>
            <person name="Secka A."/>
            <person name="Antonio M."/>
            <person name="Oren A."/>
            <person name="Chaudhuri R.R."/>
            <person name="La Ragione R."/>
            <person name="Hildebrand F."/>
            <person name="Pallen M.J."/>
        </authorList>
    </citation>
    <scope>NUCLEOTIDE SEQUENCE</scope>
    <source>
        <strain evidence="14">CHK187-11901</strain>
    </source>
</reference>
<organism evidence="14 15">
    <name type="scientific">Candidatus Merdibacter merdavium</name>
    <dbReference type="NCBI Taxonomy" id="2838692"/>
    <lineage>
        <taxon>Bacteria</taxon>
        <taxon>Bacillati</taxon>
        <taxon>Bacillota</taxon>
        <taxon>Erysipelotrichia</taxon>
        <taxon>Erysipelotrichales</taxon>
        <taxon>Erysipelotrichaceae</taxon>
        <taxon>Merdibacter</taxon>
    </lineage>
</organism>
<comment type="function">
    <text evidence="9">Part of the Sec protein translocase complex. Interacts with the SecYEG preprotein conducting channel. SecDF uses the proton motive force (PMF) to complete protein translocation after the ATP-dependent function of SecA.</text>
</comment>
<evidence type="ECO:0000259" key="12">
    <source>
        <dbReference type="Pfam" id="PF21760"/>
    </source>
</evidence>
<feature type="transmembrane region" description="Helical" evidence="9">
    <location>
        <begin position="596"/>
        <end position="619"/>
    </location>
</feature>
<comment type="similarity">
    <text evidence="9">Belongs to the SecD/SecF family. SecD subfamily.</text>
</comment>
<dbReference type="GO" id="GO:0005886">
    <property type="term" value="C:plasma membrane"/>
    <property type="evidence" value="ECO:0007669"/>
    <property type="project" value="UniProtKB-SubCell"/>
</dbReference>
<dbReference type="Proteomes" id="UP000823896">
    <property type="component" value="Unassembled WGS sequence"/>
</dbReference>
<sequence length="758" mass="82624">MKKSRLIVFGICVITILTMIVTLTPSIRNSMTLGLDLQGGFEILYEVSPLDGQDMPEMSSVVSSVRKRIDVLGVNEPEITVEGDNRIRVQLAGVDNPEQARRIISSTANLTFRDVNDNLLMDATVLEEGGASVAQDQYGNYVVNLSLSDPDTFYQVTSQVAAMGSGQNLMVAWLDYEEGESYAAESRKDNPAYISAATVSEGISGDSAQISGNFTLESATELADLINSGSLPVQMTEVYSDVVSADYGMDAFSSTMLAGAIGVAAVMLFMICVYRLPGIISAITLAVYIFVVFLIYNAMGAVFTLSGIAALVLGVGMAVDSNILTFERIKESMYAGRSVKTAFREGSKDSFRTIVDAQLTTFISALILYIFGTGSVKGFATMLIVSTITTLLLIVFIVRFLLGLLVNSGYLDDRYELFGVKKSDVPDVSKGEERRKFTKFKGFDFVGKAKYFICTSLAILVISIVCMGVNGFTGNGVMNLGIDFTSGTTLTIQSDSAIDQDTLESQLEELGLDPSSVKINGSQSNVASVYLRDAIDSDTMSTVKSSLQETYGHEVTDNTVTPVIGQELVRNAVIISILAWIGILIYVTVRFKWDYALSAIVALIHDVLIILAFCAIFRLEVNTEIVAVLLTIIGYSVNNSIVVFDRIRDRVRAHRGRIAKEEYRELVNEAIQTTCTRSVFSTLTTMLPVIFLLFIGSGAIFVFNLTLLIGLIAGAGSSLFIAAQLWYQLRLREKPKKVKKVKRSKKELDEMIVPGVND</sequence>
<feature type="transmembrane region" description="Helical" evidence="9">
    <location>
        <begin position="378"/>
        <end position="402"/>
    </location>
</feature>
<dbReference type="GO" id="GO:0006605">
    <property type="term" value="P:protein targeting"/>
    <property type="evidence" value="ECO:0007669"/>
    <property type="project" value="UniProtKB-UniRule"/>
</dbReference>
<dbReference type="AlphaFoldDB" id="A0A9D2SXD3"/>
<evidence type="ECO:0000256" key="3">
    <source>
        <dbReference type="ARBA" id="ARBA00022475"/>
    </source>
</evidence>
<accession>A0A9D2SXD3</accession>
<dbReference type="InterPro" id="IPR055344">
    <property type="entry name" value="SecD_SecF_C_bact"/>
</dbReference>
<keyword evidence="6 9" id="KW-1133">Transmembrane helix</keyword>
<dbReference type="NCBIfam" id="TIGR00966">
    <property type="entry name" value="transloc_SecF"/>
    <property type="match status" value="1"/>
</dbReference>
<name>A0A9D2SXD3_9FIRM</name>
<feature type="domain" description="Protein translocase subunit SecDF P1" evidence="12">
    <location>
        <begin position="59"/>
        <end position="117"/>
    </location>
</feature>
<dbReference type="GO" id="GO:0065002">
    <property type="term" value="P:intracellular protein transmembrane transport"/>
    <property type="evidence" value="ECO:0007669"/>
    <property type="project" value="UniProtKB-UniRule"/>
</dbReference>
<dbReference type="Gene3D" id="1.20.1640.10">
    <property type="entry name" value="Multidrug efflux transporter AcrB transmembrane domain"/>
    <property type="match status" value="2"/>
</dbReference>
<dbReference type="InterPro" id="IPR005791">
    <property type="entry name" value="SecD"/>
</dbReference>
<evidence type="ECO:0000259" key="11">
    <source>
        <dbReference type="Pfam" id="PF02355"/>
    </source>
</evidence>
<dbReference type="Gene3D" id="3.30.70.3220">
    <property type="match status" value="1"/>
</dbReference>
<keyword evidence="5 9" id="KW-0653">Protein transport</keyword>
<dbReference type="InterPro" id="IPR048634">
    <property type="entry name" value="SecD_SecF_C"/>
</dbReference>
<keyword evidence="4 9" id="KW-0812">Transmembrane</keyword>
<comment type="caution">
    <text evidence="14">The sequence shown here is derived from an EMBL/GenBank/DDBJ whole genome shotgun (WGS) entry which is preliminary data.</text>
</comment>
<dbReference type="Pfam" id="PF21760">
    <property type="entry name" value="SecD_1st"/>
    <property type="match status" value="1"/>
</dbReference>
<dbReference type="Pfam" id="PF22599">
    <property type="entry name" value="SecDF_P1_head"/>
    <property type="match status" value="1"/>
</dbReference>
<dbReference type="HAMAP" id="MF_01463_B">
    <property type="entry name" value="SecD_B"/>
    <property type="match status" value="1"/>
</dbReference>
<dbReference type="NCBIfam" id="TIGR01129">
    <property type="entry name" value="secD"/>
    <property type="match status" value="1"/>
</dbReference>
<dbReference type="GO" id="GO:0015450">
    <property type="term" value="F:protein-transporting ATPase activity"/>
    <property type="evidence" value="ECO:0007669"/>
    <property type="project" value="InterPro"/>
</dbReference>
<evidence type="ECO:0000256" key="7">
    <source>
        <dbReference type="ARBA" id="ARBA00023010"/>
    </source>
</evidence>
<evidence type="ECO:0000256" key="4">
    <source>
        <dbReference type="ARBA" id="ARBA00022692"/>
    </source>
</evidence>
<evidence type="ECO:0000256" key="9">
    <source>
        <dbReference type="HAMAP-Rule" id="MF_01463"/>
    </source>
</evidence>
<dbReference type="PANTHER" id="PTHR30081">
    <property type="entry name" value="PROTEIN-EXPORT MEMBRANE PROTEIN SEC"/>
    <property type="match status" value="1"/>
</dbReference>
<dbReference type="SUPFAM" id="SSF82866">
    <property type="entry name" value="Multidrug efflux transporter AcrB transmembrane domain"/>
    <property type="match status" value="2"/>
</dbReference>
<evidence type="ECO:0000313" key="14">
    <source>
        <dbReference type="EMBL" id="HJC37365.1"/>
    </source>
</evidence>
<keyword evidence="3 9" id="KW-1003">Cell membrane</keyword>
<feature type="transmembrane region" description="Helical" evidence="9">
    <location>
        <begin position="251"/>
        <end position="271"/>
    </location>
</feature>
<keyword evidence="2 9" id="KW-0813">Transport</keyword>
<comment type="caution">
    <text evidence="9">Lacks conserved residue(s) required for the propagation of feature annotation.</text>
</comment>
<comment type="similarity">
    <text evidence="10">Belongs to the SecD/SecF family. SecF subfamily.</text>
</comment>
<comment type="subunit">
    <text evidence="10">Forms a complex with SecD. Part of the essential Sec protein translocation apparatus which comprises SecA, SecYEG and auxiliary proteins SecDF. Other proteins may also be involved.</text>
</comment>
<dbReference type="PANTHER" id="PTHR30081:SF1">
    <property type="entry name" value="PROTEIN TRANSLOCASE SUBUNIT SECD"/>
    <property type="match status" value="1"/>
</dbReference>
<feature type="transmembrane region" description="Helical" evidence="9">
    <location>
        <begin position="625"/>
        <end position="644"/>
    </location>
</feature>
<evidence type="ECO:0000259" key="13">
    <source>
        <dbReference type="Pfam" id="PF22599"/>
    </source>
</evidence>
<feature type="transmembrane region" description="Helical" evidence="9">
    <location>
        <begin position="302"/>
        <end position="324"/>
    </location>
</feature>
<feature type="domain" description="Protein export membrane protein SecD/SecF C-terminal" evidence="11">
    <location>
        <begin position="547"/>
        <end position="730"/>
    </location>
</feature>
<dbReference type="EMBL" id="DWWM01000057">
    <property type="protein sequence ID" value="HJC37365.1"/>
    <property type="molecule type" value="Genomic_DNA"/>
</dbReference>
<keyword evidence="7 9" id="KW-0811">Translocation</keyword>
<reference evidence="14" key="2">
    <citation type="submission" date="2021-04" db="EMBL/GenBank/DDBJ databases">
        <authorList>
            <person name="Gilroy R."/>
        </authorList>
    </citation>
    <scope>NUCLEOTIDE SEQUENCE</scope>
    <source>
        <strain evidence="14">CHK187-11901</strain>
    </source>
</reference>
<evidence type="ECO:0000256" key="10">
    <source>
        <dbReference type="HAMAP-Rule" id="MF_01464"/>
    </source>
</evidence>
<dbReference type="InterPro" id="IPR022645">
    <property type="entry name" value="SecD/SecF_bac"/>
</dbReference>